<dbReference type="Proteomes" id="UP001138757">
    <property type="component" value="Unassembled WGS sequence"/>
</dbReference>
<evidence type="ECO:0000313" key="2">
    <source>
        <dbReference type="Proteomes" id="UP001138757"/>
    </source>
</evidence>
<name>A0A9X1DBJ7_9SPHN</name>
<gene>
    <name evidence="1" type="ORF">KK488_08100</name>
</gene>
<proteinExistence type="predicted"/>
<evidence type="ECO:0000313" key="1">
    <source>
        <dbReference type="EMBL" id="MBT2186906.1"/>
    </source>
</evidence>
<dbReference type="EMBL" id="JAHGAW010000005">
    <property type="protein sequence ID" value="MBT2186906.1"/>
    <property type="molecule type" value="Genomic_DNA"/>
</dbReference>
<dbReference type="RefSeq" id="WP_214622666.1">
    <property type="nucleotide sequence ID" value="NZ_JAHGAW010000005.1"/>
</dbReference>
<sequence length="301" mass="32771">MSSAGPLEADRLQGHEAYLQFGTPGMHGPLVFAVPHAGRIYSSALLGRARVSQETLARLEDRLADHLVAHLIDQGHHVLIARQPRALIDLNRDEREVDARGICDAPWSFRGQTSAKVRGGLGLIPERLTHIGNLWRLPLPYKTLRARIEDIHRPYHAALATALEETRRRHGVALLIDVHSMPPLRAAPGLGEPAPRIVIGDRFGRSATDRLTDLCADLVRRQQIPVAINSPYSGNHILEHHGRPSTGVHAIQIEFDRTLYLDAALMAPGDGLAAMQRLLGELALALGQELSAGSAAPLAAE</sequence>
<dbReference type="SUPFAM" id="SSF53187">
    <property type="entry name" value="Zn-dependent exopeptidases"/>
    <property type="match status" value="1"/>
</dbReference>
<dbReference type="InterPro" id="IPR007709">
    <property type="entry name" value="N-FG_amidohydro"/>
</dbReference>
<keyword evidence="2" id="KW-1185">Reference proteome</keyword>
<reference evidence="1" key="1">
    <citation type="submission" date="2021-05" db="EMBL/GenBank/DDBJ databases">
        <title>Genome of Sphingobium sp. strain.</title>
        <authorList>
            <person name="Fan R."/>
        </authorList>
    </citation>
    <scope>NUCLEOTIDE SEQUENCE</scope>
    <source>
        <strain evidence="1">H33</strain>
    </source>
</reference>
<dbReference type="Gene3D" id="3.40.630.40">
    <property type="entry name" value="Zn-dependent exopeptidases"/>
    <property type="match status" value="1"/>
</dbReference>
<dbReference type="Pfam" id="PF05013">
    <property type="entry name" value="FGase"/>
    <property type="match status" value="1"/>
</dbReference>
<organism evidence="1 2">
    <name type="scientific">Sphingobium nicotianae</name>
    <dbReference type="NCBI Taxonomy" id="2782607"/>
    <lineage>
        <taxon>Bacteria</taxon>
        <taxon>Pseudomonadati</taxon>
        <taxon>Pseudomonadota</taxon>
        <taxon>Alphaproteobacteria</taxon>
        <taxon>Sphingomonadales</taxon>
        <taxon>Sphingomonadaceae</taxon>
        <taxon>Sphingobium</taxon>
    </lineage>
</organism>
<dbReference type="AlphaFoldDB" id="A0A9X1DBJ7"/>
<accession>A0A9X1DBJ7</accession>
<protein>
    <submittedName>
        <fullName evidence="1">N-formylglutamate amidohydrolase</fullName>
    </submittedName>
</protein>
<comment type="caution">
    <text evidence="1">The sequence shown here is derived from an EMBL/GenBank/DDBJ whole genome shotgun (WGS) entry which is preliminary data.</text>
</comment>